<gene>
    <name evidence="11" type="ORF">BCR43DRAFT_452171</name>
</gene>
<feature type="domain" description="Aminoacyl-transfer RNA synthetases class-II family profile" evidence="10">
    <location>
        <begin position="50"/>
        <end position="401"/>
    </location>
</feature>
<comment type="catalytic activity">
    <reaction evidence="8">
        <text>tRNA(His) + L-histidine + ATP = L-histidyl-tRNA(His) + AMP + diphosphate + H(+)</text>
        <dbReference type="Rhea" id="RHEA:17313"/>
        <dbReference type="Rhea" id="RHEA-COMP:9665"/>
        <dbReference type="Rhea" id="RHEA-COMP:9689"/>
        <dbReference type="ChEBI" id="CHEBI:15378"/>
        <dbReference type="ChEBI" id="CHEBI:30616"/>
        <dbReference type="ChEBI" id="CHEBI:33019"/>
        <dbReference type="ChEBI" id="CHEBI:57595"/>
        <dbReference type="ChEBI" id="CHEBI:78442"/>
        <dbReference type="ChEBI" id="CHEBI:78527"/>
        <dbReference type="ChEBI" id="CHEBI:456215"/>
        <dbReference type="EC" id="6.1.1.21"/>
    </reaction>
</comment>
<organism evidence="11 12">
    <name type="scientific">Syncephalastrum racemosum</name>
    <name type="common">Filamentous fungus</name>
    <dbReference type="NCBI Taxonomy" id="13706"/>
    <lineage>
        <taxon>Eukaryota</taxon>
        <taxon>Fungi</taxon>
        <taxon>Fungi incertae sedis</taxon>
        <taxon>Mucoromycota</taxon>
        <taxon>Mucoromycotina</taxon>
        <taxon>Mucoromycetes</taxon>
        <taxon>Mucorales</taxon>
        <taxon>Syncephalastraceae</taxon>
        <taxon>Syncephalastrum</taxon>
    </lineage>
</organism>
<dbReference type="InterPro" id="IPR036621">
    <property type="entry name" value="Anticodon-bd_dom_sf"/>
</dbReference>
<dbReference type="FunFam" id="3.30.930.10:FF:000021">
    <property type="entry name" value="Probable histidine--tRNA ligase, mitochondrial"/>
    <property type="match status" value="1"/>
</dbReference>
<dbReference type="InterPro" id="IPR015807">
    <property type="entry name" value="His-tRNA-ligase"/>
</dbReference>
<dbReference type="PANTHER" id="PTHR11476:SF7">
    <property type="entry name" value="HISTIDINE--TRNA LIGASE"/>
    <property type="match status" value="1"/>
</dbReference>
<keyword evidence="12" id="KW-1185">Reference proteome</keyword>
<feature type="binding site" evidence="9">
    <location>
        <position position="317"/>
    </location>
    <ligand>
        <name>L-histidine</name>
        <dbReference type="ChEBI" id="CHEBI:57595"/>
    </ligand>
</feature>
<proteinExistence type="inferred from homology"/>
<dbReference type="InterPro" id="IPR004154">
    <property type="entry name" value="Anticodon-bd"/>
</dbReference>
<dbReference type="InterPro" id="IPR004516">
    <property type="entry name" value="HisRS/HisZ"/>
</dbReference>
<evidence type="ECO:0000256" key="8">
    <source>
        <dbReference type="ARBA" id="ARBA00047639"/>
    </source>
</evidence>
<evidence type="ECO:0000313" key="11">
    <source>
        <dbReference type="EMBL" id="ORZ00294.1"/>
    </source>
</evidence>
<dbReference type="GO" id="GO:0005829">
    <property type="term" value="C:cytosol"/>
    <property type="evidence" value="ECO:0007669"/>
    <property type="project" value="TreeGrafter"/>
</dbReference>
<dbReference type="STRING" id="13706.A0A1X2HLK6"/>
<feature type="binding site" evidence="9">
    <location>
        <position position="164"/>
    </location>
    <ligand>
        <name>L-histidine</name>
        <dbReference type="ChEBI" id="CHEBI:57595"/>
    </ligand>
</feature>
<evidence type="ECO:0000256" key="2">
    <source>
        <dbReference type="ARBA" id="ARBA00012815"/>
    </source>
</evidence>
<protein>
    <recommendedName>
        <fullName evidence="2">histidine--tRNA ligase</fullName>
        <ecNumber evidence="2">6.1.1.21</ecNumber>
    </recommendedName>
</protein>
<dbReference type="GO" id="GO:0005524">
    <property type="term" value="F:ATP binding"/>
    <property type="evidence" value="ECO:0007669"/>
    <property type="project" value="UniProtKB-KW"/>
</dbReference>
<dbReference type="OrthoDB" id="1906957at2759"/>
<feature type="binding site" evidence="9">
    <location>
        <begin position="119"/>
        <end position="121"/>
    </location>
    <ligand>
        <name>L-histidine</name>
        <dbReference type="ChEBI" id="CHEBI:57595"/>
    </ligand>
</feature>
<dbReference type="InterPro" id="IPR006195">
    <property type="entry name" value="aa-tRNA-synth_II"/>
</dbReference>
<accession>A0A1X2HLK6</accession>
<feature type="binding site" evidence="9">
    <location>
        <begin position="321"/>
        <end position="322"/>
    </location>
    <ligand>
        <name>L-histidine</name>
        <dbReference type="ChEBI" id="CHEBI:57595"/>
    </ligand>
</feature>
<comment type="caution">
    <text evidence="11">The sequence shown here is derived from an EMBL/GenBank/DDBJ whole genome shotgun (WGS) entry which is preliminary data.</text>
</comment>
<dbReference type="SUPFAM" id="SSF52954">
    <property type="entry name" value="Class II aaRS ABD-related"/>
    <property type="match status" value="1"/>
</dbReference>
<evidence type="ECO:0000259" key="10">
    <source>
        <dbReference type="PROSITE" id="PS50862"/>
    </source>
</evidence>
<dbReference type="Pfam" id="PF13393">
    <property type="entry name" value="tRNA-synt_His"/>
    <property type="match status" value="1"/>
</dbReference>
<dbReference type="Pfam" id="PF03129">
    <property type="entry name" value="HGTP_anticodon"/>
    <property type="match status" value="1"/>
</dbReference>
<dbReference type="EMBL" id="MCGN01000002">
    <property type="protein sequence ID" value="ORZ00294.1"/>
    <property type="molecule type" value="Genomic_DNA"/>
</dbReference>
<dbReference type="PANTHER" id="PTHR11476">
    <property type="entry name" value="HISTIDYL-TRNA SYNTHETASE"/>
    <property type="match status" value="1"/>
</dbReference>
<dbReference type="PIRSF" id="PIRSF001549">
    <property type="entry name" value="His-tRNA_synth"/>
    <property type="match status" value="1"/>
</dbReference>
<dbReference type="GO" id="GO:0004821">
    <property type="term" value="F:histidine-tRNA ligase activity"/>
    <property type="evidence" value="ECO:0007669"/>
    <property type="project" value="UniProtKB-EC"/>
</dbReference>
<feature type="binding site" evidence="9">
    <location>
        <position position="148"/>
    </location>
    <ligand>
        <name>L-histidine</name>
        <dbReference type="ChEBI" id="CHEBI:57595"/>
    </ligand>
</feature>
<dbReference type="GO" id="GO:0006427">
    <property type="term" value="P:histidyl-tRNA aminoacylation"/>
    <property type="evidence" value="ECO:0007669"/>
    <property type="project" value="InterPro"/>
</dbReference>
<keyword evidence="7 11" id="KW-0030">Aminoacyl-tRNA synthetase</keyword>
<reference evidence="11 12" key="1">
    <citation type="submission" date="2016-07" db="EMBL/GenBank/DDBJ databases">
        <title>Pervasive Adenine N6-methylation of Active Genes in Fungi.</title>
        <authorList>
            <consortium name="DOE Joint Genome Institute"/>
            <person name="Mondo S.J."/>
            <person name="Dannebaum R.O."/>
            <person name="Kuo R.C."/>
            <person name="Labutti K."/>
            <person name="Haridas S."/>
            <person name="Kuo A."/>
            <person name="Salamov A."/>
            <person name="Ahrendt S.R."/>
            <person name="Lipzen A."/>
            <person name="Sullivan W."/>
            <person name="Andreopoulos W.B."/>
            <person name="Clum A."/>
            <person name="Lindquist E."/>
            <person name="Daum C."/>
            <person name="Ramamoorthy G.K."/>
            <person name="Gryganskyi A."/>
            <person name="Culley D."/>
            <person name="Magnuson J.K."/>
            <person name="James T.Y."/>
            <person name="O'Malley M.A."/>
            <person name="Stajich J.E."/>
            <person name="Spatafora J.W."/>
            <person name="Visel A."/>
            <person name="Grigoriev I.V."/>
        </authorList>
    </citation>
    <scope>NUCLEOTIDE SEQUENCE [LARGE SCALE GENOMIC DNA]</scope>
    <source>
        <strain evidence="11 12">NRRL 2496</strain>
    </source>
</reference>
<dbReference type="Gene3D" id="3.30.930.10">
    <property type="entry name" value="Bira Bifunctional Protein, Domain 2"/>
    <property type="match status" value="1"/>
</dbReference>
<evidence type="ECO:0000256" key="9">
    <source>
        <dbReference type="PIRSR" id="PIRSR001549-1"/>
    </source>
</evidence>
<keyword evidence="4" id="KW-0547">Nucleotide-binding</keyword>
<dbReference type="FunFam" id="3.40.50.800:FF:000012">
    <property type="entry name" value="Histidine--tRNA ligase, cytoplasmic"/>
    <property type="match status" value="1"/>
</dbReference>
<dbReference type="GO" id="GO:0032543">
    <property type="term" value="P:mitochondrial translation"/>
    <property type="evidence" value="ECO:0007669"/>
    <property type="project" value="TreeGrafter"/>
</dbReference>
<dbReference type="GO" id="GO:0003723">
    <property type="term" value="F:RNA binding"/>
    <property type="evidence" value="ECO:0007669"/>
    <property type="project" value="TreeGrafter"/>
</dbReference>
<dbReference type="GO" id="GO:0005739">
    <property type="term" value="C:mitochondrion"/>
    <property type="evidence" value="ECO:0007669"/>
    <property type="project" value="TreeGrafter"/>
</dbReference>
<evidence type="ECO:0000256" key="1">
    <source>
        <dbReference type="ARBA" id="ARBA00008226"/>
    </source>
</evidence>
<dbReference type="NCBIfam" id="TIGR00442">
    <property type="entry name" value="hisS"/>
    <property type="match status" value="1"/>
</dbReference>
<keyword evidence="6" id="KW-0648">Protein biosynthesis</keyword>
<name>A0A1X2HLK6_SYNRA</name>
<evidence type="ECO:0000256" key="4">
    <source>
        <dbReference type="ARBA" id="ARBA00022741"/>
    </source>
</evidence>
<dbReference type="InterPro" id="IPR045864">
    <property type="entry name" value="aa-tRNA-synth_II/BPL/LPL"/>
</dbReference>
<evidence type="ECO:0000256" key="5">
    <source>
        <dbReference type="ARBA" id="ARBA00022840"/>
    </source>
</evidence>
<comment type="similarity">
    <text evidence="1">Belongs to the class-II aminoacyl-tRNA synthetase family.</text>
</comment>
<dbReference type="Proteomes" id="UP000242180">
    <property type="component" value="Unassembled WGS sequence"/>
</dbReference>
<dbReference type="SUPFAM" id="SSF55681">
    <property type="entry name" value="Class II aaRS and biotin synthetases"/>
    <property type="match status" value="1"/>
</dbReference>
<feature type="binding site" evidence="9">
    <location>
        <position position="168"/>
    </location>
    <ligand>
        <name>L-histidine</name>
        <dbReference type="ChEBI" id="CHEBI:57595"/>
    </ligand>
</feature>
<dbReference type="OMA" id="MNYPTVG"/>
<dbReference type="CDD" id="cd00773">
    <property type="entry name" value="HisRS-like_core"/>
    <property type="match status" value="1"/>
</dbReference>
<keyword evidence="5" id="KW-0067">ATP-binding</keyword>
<dbReference type="EC" id="6.1.1.21" evidence="2"/>
<dbReference type="AlphaFoldDB" id="A0A1X2HLK6"/>
<dbReference type="InParanoid" id="A0A1X2HLK6"/>
<dbReference type="PROSITE" id="PS50862">
    <property type="entry name" value="AA_TRNA_LIGASE_II"/>
    <property type="match status" value="1"/>
</dbReference>
<dbReference type="Gene3D" id="3.40.50.800">
    <property type="entry name" value="Anticodon-binding domain"/>
    <property type="match status" value="1"/>
</dbReference>
<evidence type="ECO:0000256" key="6">
    <source>
        <dbReference type="ARBA" id="ARBA00022917"/>
    </source>
</evidence>
<evidence type="ECO:0000256" key="3">
    <source>
        <dbReference type="ARBA" id="ARBA00022598"/>
    </source>
</evidence>
<evidence type="ECO:0000313" key="12">
    <source>
        <dbReference type="Proteomes" id="UP000242180"/>
    </source>
</evidence>
<evidence type="ECO:0000256" key="7">
    <source>
        <dbReference type="ARBA" id="ARBA00023146"/>
    </source>
</evidence>
<dbReference type="InterPro" id="IPR041715">
    <property type="entry name" value="HisRS-like_core"/>
</dbReference>
<keyword evidence="3" id="KW-0436">Ligase</keyword>
<sequence>MFSTTRSTIHSLRISLTRPSLLPLAPIFASQRCSSSTPQAQTYVLKTPKGTKDYTDQDMAIREQVFSTVTRVFRRHGAVTIDTPVMELKEILSGKYGEDSKLIYDLADQGGESCSLRYDLTVPFARFVAMHGKSYHRFKRYHIAKVYRRDQPAMTKGRLREFYQCDFDIAGEYDPMLPDAEVLKVLCDALTRLDVGPFTVKLNHRKILDGIFEACGVPRESIRSVSSAVDKLDKLPWDEVKREMTEVRHVAPEVAEKIGRYVKLNGGRDLLETLEQDEMLQRSSTAQEGIADMRLLYDYMDALDVANKTSFDLSLARGLDYYTGIIYEAVPHGEREVGSIAAGGRYDNLVGMFAGTNKKGQPIQVPCVGVSLGVERIFAILQAKQANVKSNDLQVCVVSAPGASLLHRLQVARQCWDADIPTMFAYKENAKLNKQWEQCEKAQIPLAVVIGPDELAQGKVRIKNMHKKDPNQGLGTLVPVHDLVDELQKRLAEIQV</sequence>